<comment type="subcellular location">
    <subcellularLocation>
        <location evidence="1">Membrane</location>
    </subcellularLocation>
</comment>
<evidence type="ECO:0000313" key="8">
    <source>
        <dbReference type="Proteomes" id="UP000663829"/>
    </source>
</evidence>
<evidence type="ECO:0000313" key="4">
    <source>
        <dbReference type="EMBL" id="CAF1148651.1"/>
    </source>
</evidence>
<keyword evidence="3" id="KW-0472">Membrane</keyword>
<dbReference type="InterPro" id="IPR029033">
    <property type="entry name" value="His_PPase_superfam"/>
</dbReference>
<evidence type="ECO:0000256" key="2">
    <source>
        <dbReference type="ARBA" id="ARBA00022729"/>
    </source>
</evidence>
<dbReference type="Proteomes" id="UP000681722">
    <property type="component" value="Unassembled WGS sequence"/>
</dbReference>
<keyword evidence="8" id="KW-1185">Reference proteome</keyword>
<reference evidence="4" key="1">
    <citation type="submission" date="2021-02" db="EMBL/GenBank/DDBJ databases">
        <authorList>
            <person name="Nowell W R."/>
        </authorList>
    </citation>
    <scope>NUCLEOTIDE SEQUENCE</scope>
</reference>
<comment type="caution">
    <text evidence="4">The sequence shown here is derived from an EMBL/GenBank/DDBJ whole genome shotgun (WGS) entry which is preliminary data.</text>
</comment>
<dbReference type="GO" id="GO:0016020">
    <property type="term" value="C:membrane"/>
    <property type="evidence" value="ECO:0007669"/>
    <property type="project" value="UniProtKB-SubCell"/>
</dbReference>
<dbReference type="Proteomes" id="UP000663829">
    <property type="component" value="Unassembled WGS sequence"/>
</dbReference>
<protein>
    <submittedName>
        <fullName evidence="4">Uncharacterized protein</fullName>
    </submittedName>
</protein>
<dbReference type="PANTHER" id="PTHR20963:SF8">
    <property type="entry name" value="MULTIPLE INOSITOL POLYPHOSPHATE PHOSPHATASE 1"/>
    <property type="match status" value="1"/>
</dbReference>
<feature type="non-terminal residue" evidence="4">
    <location>
        <position position="1"/>
    </location>
</feature>
<dbReference type="Proteomes" id="UP000677228">
    <property type="component" value="Unassembled WGS sequence"/>
</dbReference>
<sequence>LGREEQFKLGQRMLLNYPQIFNRTPDYCLNISATTAIRTQESMKSFLVGLKYNANKSTCIKPIFTAAVTDVSLRFFDLSPDYKRYETHLKSIDIKQLENLVLYHELNKDLLYRFFTKIFINKYLKHSRNISKNFIEDIYKYSLVIPSLSKEIKRIGFTVEDLNFRKFFTCDELAKLFLIHSAKDFLTKGPSINVLGLQIRIAVPLLVDFIKTTDAFILSETKMIKANLRFAHSETLSPFATLIQIEQAYNSVKNIQHYSPYTTWLPSQIIPMSANIAWILYKDIYHPLYLVKILLNEKVVHLHGLTTVVQHSYYNWLDVRQYFIHKLDLLHVHLNHDMHNYLKIEINEEYQHEHFH</sequence>
<dbReference type="PANTHER" id="PTHR20963">
    <property type="entry name" value="MULTIPLE INOSITOL POLYPHOSPHATE PHOSPHATASE-RELATED"/>
    <property type="match status" value="1"/>
</dbReference>
<gene>
    <name evidence="4" type="ORF">GPM918_LOCUS21063</name>
    <name evidence="5" type="ORF">OVA965_LOCUS30222</name>
    <name evidence="6" type="ORF">SRO942_LOCUS21060</name>
    <name evidence="7" type="ORF">TMI583_LOCUS31018</name>
</gene>
<evidence type="ECO:0000256" key="1">
    <source>
        <dbReference type="ARBA" id="ARBA00004370"/>
    </source>
</evidence>
<proteinExistence type="predicted"/>
<dbReference type="Gene3D" id="3.40.50.1240">
    <property type="entry name" value="Phosphoglycerate mutase-like"/>
    <property type="match status" value="1"/>
</dbReference>
<dbReference type="EMBL" id="CAJNOK010021825">
    <property type="protein sequence ID" value="CAF1338336.1"/>
    <property type="molecule type" value="Genomic_DNA"/>
</dbReference>
<name>A0A814SKG9_9BILA</name>
<organism evidence="4 8">
    <name type="scientific">Didymodactylos carnosus</name>
    <dbReference type="NCBI Taxonomy" id="1234261"/>
    <lineage>
        <taxon>Eukaryota</taxon>
        <taxon>Metazoa</taxon>
        <taxon>Spiralia</taxon>
        <taxon>Gnathifera</taxon>
        <taxon>Rotifera</taxon>
        <taxon>Eurotatoria</taxon>
        <taxon>Bdelloidea</taxon>
        <taxon>Philodinida</taxon>
        <taxon>Philodinidae</taxon>
        <taxon>Didymodactylos</taxon>
    </lineage>
</organism>
<dbReference type="EMBL" id="CAJOBC010006827">
    <property type="protein sequence ID" value="CAF3912181.1"/>
    <property type="molecule type" value="Genomic_DNA"/>
</dbReference>
<dbReference type="OrthoDB" id="6509975at2759"/>
<dbReference type="Proteomes" id="UP000682733">
    <property type="component" value="Unassembled WGS sequence"/>
</dbReference>
<evidence type="ECO:0000256" key="3">
    <source>
        <dbReference type="ARBA" id="ARBA00023136"/>
    </source>
</evidence>
<evidence type="ECO:0000313" key="7">
    <source>
        <dbReference type="EMBL" id="CAF4149575.1"/>
    </source>
</evidence>
<dbReference type="SUPFAM" id="SSF53254">
    <property type="entry name" value="Phosphoglycerate mutase-like"/>
    <property type="match status" value="1"/>
</dbReference>
<dbReference type="EMBL" id="CAJNOQ010006827">
    <property type="protein sequence ID" value="CAF1148651.1"/>
    <property type="molecule type" value="Genomic_DNA"/>
</dbReference>
<accession>A0A814SKG9</accession>
<dbReference type="EMBL" id="CAJOBA010043448">
    <property type="protein sequence ID" value="CAF4149575.1"/>
    <property type="molecule type" value="Genomic_DNA"/>
</dbReference>
<dbReference type="AlphaFoldDB" id="A0A814SKG9"/>
<evidence type="ECO:0000313" key="5">
    <source>
        <dbReference type="EMBL" id="CAF1338336.1"/>
    </source>
</evidence>
<evidence type="ECO:0000313" key="6">
    <source>
        <dbReference type="EMBL" id="CAF3912181.1"/>
    </source>
</evidence>
<keyword evidence="2" id="KW-0732">Signal</keyword>